<proteinExistence type="predicted"/>
<accession>A0AAF0YAF2</accession>
<dbReference type="GeneID" id="87806731"/>
<dbReference type="AlphaFoldDB" id="A0AAF0YAF2"/>
<evidence type="ECO:0000313" key="3">
    <source>
        <dbReference type="Proteomes" id="UP000827549"/>
    </source>
</evidence>
<reference evidence="2" key="1">
    <citation type="submission" date="2023-10" db="EMBL/GenBank/DDBJ databases">
        <authorList>
            <person name="Noh H."/>
        </authorList>
    </citation>
    <scope>NUCLEOTIDE SEQUENCE</scope>
    <source>
        <strain evidence="2">DUCC4014</strain>
    </source>
</reference>
<evidence type="ECO:0000256" key="1">
    <source>
        <dbReference type="SAM" id="MobiDB-lite"/>
    </source>
</evidence>
<keyword evidence="3" id="KW-1185">Reference proteome</keyword>
<name>A0AAF0YAF2_9TREE</name>
<organism evidence="2 3">
    <name type="scientific">Vanrija pseudolonga</name>
    <dbReference type="NCBI Taxonomy" id="143232"/>
    <lineage>
        <taxon>Eukaryota</taxon>
        <taxon>Fungi</taxon>
        <taxon>Dikarya</taxon>
        <taxon>Basidiomycota</taxon>
        <taxon>Agaricomycotina</taxon>
        <taxon>Tremellomycetes</taxon>
        <taxon>Trichosporonales</taxon>
        <taxon>Trichosporonaceae</taxon>
        <taxon>Vanrija</taxon>
    </lineage>
</organism>
<evidence type="ECO:0000313" key="2">
    <source>
        <dbReference type="EMBL" id="WOO79973.1"/>
    </source>
</evidence>
<gene>
    <name evidence="2" type="ORF">LOC62_02G003489</name>
</gene>
<dbReference type="Proteomes" id="UP000827549">
    <property type="component" value="Chromosome 2"/>
</dbReference>
<feature type="region of interest" description="Disordered" evidence="1">
    <location>
        <begin position="1"/>
        <end position="42"/>
    </location>
</feature>
<feature type="region of interest" description="Disordered" evidence="1">
    <location>
        <begin position="55"/>
        <end position="94"/>
    </location>
</feature>
<dbReference type="EMBL" id="CP086715">
    <property type="protein sequence ID" value="WOO79973.1"/>
    <property type="molecule type" value="Genomic_DNA"/>
</dbReference>
<sequence length="94" mass="10180">MPSTHQNLARQVRFDDGTRPFKVQPTPKSAKPRASNTGLPRSPAMFDLAAVLSEPASDCDSASKCSTPREYVPRDPRVGQKPRPTALLTPPPSP</sequence>
<dbReference type="RefSeq" id="XP_062626005.1">
    <property type="nucleotide sequence ID" value="XM_062770021.1"/>
</dbReference>
<protein>
    <submittedName>
        <fullName evidence="2">Uncharacterized protein</fullName>
    </submittedName>
</protein>